<evidence type="ECO:0000256" key="1">
    <source>
        <dbReference type="SAM" id="MobiDB-lite"/>
    </source>
</evidence>
<proteinExistence type="predicted"/>
<dbReference type="Proteomes" id="UP001565471">
    <property type="component" value="Unassembled WGS sequence"/>
</dbReference>
<protein>
    <submittedName>
        <fullName evidence="2">Uncharacterized protein</fullName>
    </submittedName>
</protein>
<sequence length="258" mass="28603">MFSNNSRLGTRRESAAQPTASAAAPSRRPCLTSASDASSRHKNQCSGGRCRERIFTPGFFQSDGIGRCRSHRRAGHCGDGAGRQVRPRDQERRRHRSQPVAARQARRRHPLGHHRGDRRRDPGCSRHQVHRRLGQARDAGPGRSALPRLPVRIGDRHSRRRTGAIPGHHDGGLGGRRRRQQSCGAAALHRRAIAGADLRLRPHRQQRPVRIPGGRALQHRQRPGRSLRDGAGRERRLPDRGQGADVGKTSSSSMVSSR</sequence>
<organism evidence="2 3">
    <name type="scientific">Bradyrhizobium elkanii</name>
    <dbReference type="NCBI Taxonomy" id="29448"/>
    <lineage>
        <taxon>Bacteria</taxon>
        <taxon>Pseudomonadati</taxon>
        <taxon>Pseudomonadota</taxon>
        <taxon>Alphaproteobacteria</taxon>
        <taxon>Hyphomicrobiales</taxon>
        <taxon>Nitrobacteraceae</taxon>
        <taxon>Bradyrhizobium</taxon>
    </lineage>
</organism>
<comment type="caution">
    <text evidence="2">The sequence shown here is derived from an EMBL/GenBank/DDBJ whole genome shotgun (WGS) entry which is preliminary data.</text>
</comment>
<feature type="region of interest" description="Disordered" evidence="1">
    <location>
        <begin position="71"/>
        <end position="258"/>
    </location>
</feature>
<feature type="compositionally biased region" description="Basic and acidic residues" evidence="1">
    <location>
        <begin position="226"/>
        <end position="239"/>
    </location>
</feature>
<evidence type="ECO:0000313" key="2">
    <source>
        <dbReference type="EMBL" id="MEY9315047.1"/>
    </source>
</evidence>
<name>A0ABV4EW88_BRAEL</name>
<keyword evidence="3" id="KW-1185">Reference proteome</keyword>
<feature type="compositionally biased region" description="Low complexity" evidence="1">
    <location>
        <begin position="15"/>
        <end position="29"/>
    </location>
</feature>
<dbReference type="EMBL" id="JBGBZA010000002">
    <property type="protein sequence ID" value="MEY9315047.1"/>
    <property type="molecule type" value="Genomic_DNA"/>
</dbReference>
<accession>A0ABV4EW88</accession>
<gene>
    <name evidence="2" type="ORF">ABIF29_001846</name>
</gene>
<feature type="compositionally biased region" description="Basic residues" evidence="1">
    <location>
        <begin position="104"/>
        <end position="117"/>
    </location>
</feature>
<feature type="region of interest" description="Disordered" evidence="1">
    <location>
        <begin position="1"/>
        <end position="50"/>
    </location>
</feature>
<evidence type="ECO:0000313" key="3">
    <source>
        <dbReference type="Proteomes" id="UP001565471"/>
    </source>
</evidence>
<reference evidence="2 3" key="1">
    <citation type="submission" date="2024-07" db="EMBL/GenBank/DDBJ databases">
        <title>Genomic Encyclopedia of Type Strains, Phase V (KMG-V): Genome sequencing to study the core and pangenomes of soil and plant-associated prokaryotes.</title>
        <authorList>
            <person name="Whitman W."/>
        </authorList>
    </citation>
    <scope>NUCLEOTIDE SEQUENCE [LARGE SCALE GENOMIC DNA]</scope>
    <source>
        <strain evidence="2 3">USDA 415</strain>
    </source>
</reference>